<keyword evidence="4" id="KW-0732">Signal</keyword>
<dbReference type="PANTHER" id="PTHR31490:SF48">
    <property type="entry name" value="OS10G0351600 PROTEIN"/>
    <property type="match status" value="1"/>
</dbReference>
<dbReference type="InterPro" id="IPR001000">
    <property type="entry name" value="GH10_dom"/>
</dbReference>
<dbReference type="Pfam" id="PF00331">
    <property type="entry name" value="Glyco_hydro_10"/>
    <property type="match status" value="1"/>
</dbReference>
<feature type="domain" description="GH10" evidence="5">
    <location>
        <begin position="215"/>
        <end position="512"/>
    </location>
</feature>
<dbReference type="InterPro" id="IPR003305">
    <property type="entry name" value="CenC_carb-bd"/>
</dbReference>
<evidence type="ECO:0000256" key="3">
    <source>
        <dbReference type="ARBA" id="ARBA00023326"/>
    </source>
</evidence>
<evidence type="ECO:0000259" key="5">
    <source>
        <dbReference type="PROSITE" id="PS51760"/>
    </source>
</evidence>
<dbReference type="PROSITE" id="PS51760">
    <property type="entry name" value="GH10_2"/>
    <property type="match status" value="1"/>
</dbReference>
<evidence type="ECO:0000256" key="2">
    <source>
        <dbReference type="ARBA" id="ARBA00023277"/>
    </source>
</evidence>
<protein>
    <recommendedName>
        <fullName evidence="5">GH10 domain-containing protein</fullName>
    </recommendedName>
</protein>
<gene>
    <name evidence="6" type="ORF">GUJ93_ZPchr0012g19344</name>
</gene>
<feature type="signal peptide" evidence="4">
    <location>
        <begin position="1"/>
        <end position="25"/>
    </location>
</feature>
<dbReference type="Pfam" id="PF02018">
    <property type="entry name" value="CBM_4_9"/>
    <property type="match status" value="1"/>
</dbReference>
<keyword evidence="7" id="KW-1185">Reference proteome</keyword>
<dbReference type="PANTHER" id="PTHR31490">
    <property type="entry name" value="GLYCOSYL HYDROLASE"/>
    <property type="match status" value="1"/>
</dbReference>
<dbReference type="EMBL" id="JAAALK010000080">
    <property type="protein sequence ID" value="KAG8091466.1"/>
    <property type="molecule type" value="Genomic_DNA"/>
</dbReference>
<dbReference type="GO" id="GO:0000272">
    <property type="term" value="P:polysaccharide catabolic process"/>
    <property type="evidence" value="ECO:0007669"/>
    <property type="project" value="UniProtKB-KW"/>
</dbReference>
<keyword evidence="2" id="KW-0119">Carbohydrate metabolism</keyword>
<reference evidence="6" key="1">
    <citation type="journal article" date="2021" name="bioRxiv">
        <title>Whole Genome Assembly and Annotation of Northern Wild Rice, Zizania palustris L., Supports a Whole Genome Duplication in the Zizania Genus.</title>
        <authorList>
            <person name="Haas M."/>
            <person name="Kono T."/>
            <person name="Macchietto M."/>
            <person name="Millas R."/>
            <person name="McGilp L."/>
            <person name="Shao M."/>
            <person name="Duquette J."/>
            <person name="Hirsch C.N."/>
            <person name="Kimball J."/>
        </authorList>
    </citation>
    <scope>NUCLEOTIDE SEQUENCE</scope>
    <source>
        <tissue evidence="6">Fresh leaf tissue</tissue>
    </source>
</reference>
<accession>A0A8J6BRZ9</accession>
<dbReference type="Proteomes" id="UP000729402">
    <property type="component" value="Unassembled WGS sequence"/>
</dbReference>
<evidence type="ECO:0000313" key="6">
    <source>
        <dbReference type="EMBL" id="KAG8091466.1"/>
    </source>
</evidence>
<feature type="chain" id="PRO_5035274424" description="GH10 domain-containing protein" evidence="4">
    <location>
        <begin position="26"/>
        <end position="572"/>
    </location>
</feature>
<dbReference type="GO" id="GO:0004553">
    <property type="term" value="F:hydrolase activity, hydrolyzing O-glycosyl compounds"/>
    <property type="evidence" value="ECO:0007669"/>
    <property type="project" value="InterPro"/>
</dbReference>
<dbReference type="AlphaFoldDB" id="A0A8J6BRZ9"/>
<dbReference type="OrthoDB" id="3055998at2759"/>
<name>A0A8J6BRZ9_ZIZPA</name>
<sequence>MNVFKAKLGIFLLCLSLFEGRMVQSVPYDHTASIECLSNPMSPLYSGGVIQNSEFNNGLTDWLVPWDVQATVSSSPSGNKFAEARTAGQPSQTVHQTVQMQANTHYSLAAWLQVSAGMANVKAVIKAPDGEYITAAATVAKSGCWSMMKGGMTAYSSGPAELYFESDAAADIWVDSVSLQPFSFAEWDSHRRQAAGEARRSTVRVVATGAGGAPMSNATVSVRLLRPEFPFGNAMTREILDIPAYEKWFTSRFTVTTFENEMKWYSTELVQNHEDYSVPDAMLNLAQKYNIKVRGHNVFWDDQSSQMEWVKSLSVDQLKVAMQKRIRSVVSRYGGKVIGWDVVNENLHWNFFESKLGPDASQRIYQEVAQVDRSKPLFMNEFNTMERPMDMAAMPSRYADKMNQIRAFPGNSGLKFAVGLESHFGTPNIPFMRATLDMLAQLDLPIWLTEIDVSNGSNQAQYLEHVLREGYGHPAVDGMVMWAAWHASGCYVMCLTDNNFQNLPVGDVVDKLIAEWRTHHVAATVDADGVAELNLVHGEYKITVTHPSIQSPNVRTMRVDALSSKSVINIRV</sequence>
<dbReference type="SMART" id="SM00633">
    <property type="entry name" value="Glyco_10"/>
    <property type="match status" value="1"/>
</dbReference>
<keyword evidence="1" id="KW-0378">Hydrolase</keyword>
<reference evidence="6" key="2">
    <citation type="submission" date="2021-02" db="EMBL/GenBank/DDBJ databases">
        <authorList>
            <person name="Kimball J.A."/>
            <person name="Haas M.W."/>
            <person name="Macchietto M."/>
            <person name="Kono T."/>
            <person name="Duquette J."/>
            <person name="Shao M."/>
        </authorList>
    </citation>
    <scope>NUCLEOTIDE SEQUENCE</scope>
    <source>
        <tissue evidence="6">Fresh leaf tissue</tissue>
    </source>
</reference>
<comment type="caution">
    <text evidence="6">The sequence shown here is derived from an EMBL/GenBank/DDBJ whole genome shotgun (WGS) entry which is preliminary data.</text>
</comment>
<organism evidence="6 7">
    <name type="scientific">Zizania palustris</name>
    <name type="common">Northern wild rice</name>
    <dbReference type="NCBI Taxonomy" id="103762"/>
    <lineage>
        <taxon>Eukaryota</taxon>
        <taxon>Viridiplantae</taxon>
        <taxon>Streptophyta</taxon>
        <taxon>Embryophyta</taxon>
        <taxon>Tracheophyta</taxon>
        <taxon>Spermatophyta</taxon>
        <taxon>Magnoliopsida</taxon>
        <taxon>Liliopsida</taxon>
        <taxon>Poales</taxon>
        <taxon>Poaceae</taxon>
        <taxon>BOP clade</taxon>
        <taxon>Oryzoideae</taxon>
        <taxon>Oryzeae</taxon>
        <taxon>Zizaniinae</taxon>
        <taxon>Zizania</taxon>
    </lineage>
</organism>
<evidence type="ECO:0000313" key="7">
    <source>
        <dbReference type="Proteomes" id="UP000729402"/>
    </source>
</evidence>
<dbReference type="InterPro" id="IPR044846">
    <property type="entry name" value="GH10"/>
</dbReference>
<evidence type="ECO:0000256" key="1">
    <source>
        <dbReference type="ARBA" id="ARBA00022801"/>
    </source>
</evidence>
<evidence type="ECO:0000256" key="4">
    <source>
        <dbReference type="SAM" id="SignalP"/>
    </source>
</evidence>
<proteinExistence type="predicted"/>
<keyword evidence="3" id="KW-0624">Polysaccharide degradation</keyword>